<evidence type="ECO:0000313" key="2">
    <source>
        <dbReference type="Proteomes" id="UP000032180"/>
    </source>
</evidence>
<reference evidence="1" key="3">
    <citation type="submission" date="2015-04" db="UniProtKB">
        <authorList>
            <consortium name="EnsemblPlants"/>
        </authorList>
    </citation>
    <scope>IDENTIFICATION</scope>
</reference>
<dbReference type="AlphaFoldDB" id="A0A0D9WQS9"/>
<dbReference type="Proteomes" id="UP000032180">
    <property type="component" value="Chromosome 6"/>
</dbReference>
<evidence type="ECO:0000313" key="1">
    <source>
        <dbReference type="EnsemblPlants" id="LPERR06G13880.1"/>
    </source>
</evidence>
<dbReference type="HOGENOM" id="CLU_2149472_0_0_1"/>
<protein>
    <submittedName>
        <fullName evidence="1">Uncharacterized protein</fullName>
    </submittedName>
</protein>
<name>A0A0D9WQS9_9ORYZ</name>
<organism evidence="1 2">
    <name type="scientific">Leersia perrieri</name>
    <dbReference type="NCBI Taxonomy" id="77586"/>
    <lineage>
        <taxon>Eukaryota</taxon>
        <taxon>Viridiplantae</taxon>
        <taxon>Streptophyta</taxon>
        <taxon>Embryophyta</taxon>
        <taxon>Tracheophyta</taxon>
        <taxon>Spermatophyta</taxon>
        <taxon>Magnoliopsida</taxon>
        <taxon>Liliopsida</taxon>
        <taxon>Poales</taxon>
        <taxon>Poaceae</taxon>
        <taxon>BOP clade</taxon>
        <taxon>Oryzoideae</taxon>
        <taxon>Oryzeae</taxon>
        <taxon>Oryzinae</taxon>
        <taxon>Leersia</taxon>
    </lineage>
</organism>
<sequence length="112" mass="12478">MEVHHTAQPALECLEVTLAQGGARRRSTAIDQWFRTLRARRLEPFDELSSTGSSDLKAAGVLGWWIRTLRARWPVPFDELRSTMAVKTAWNSSASARGEIDGINWVEGGLQA</sequence>
<dbReference type="Gramene" id="LPERR06G13880.1">
    <property type="protein sequence ID" value="LPERR06G13880.1"/>
    <property type="gene ID" value="LPERR06G13880"/>
</dbReference>
<proteinExistence type="predicted"/>
<keyword evidence="2" id="KW-1185">Reference proteome</keyword>
<reference evidence="2" key="2">
    <citation type="submission" date="2013-12" db="EMBL/GenBank/DDBJ databases">
        <authorList>
            <person name="Yu Y."/>
            <person name="Lee S."/>
            <person name="de Baynast K."/>
            <person name="Wissotski M."/>
            <person name="Liu L."/>
            <person name="Talag J."/>
            <person name="Goicoechea J."/>
            <person name="Angelova A."/>
            <person name="Jetty R."/>
            <person name="Kudrna D."/>
            <person name="Golser W."/>
            <person name="Rivera L."/>
            <person name="Zhang J."/>
            <person name="Wing R."/>
        </authorList>
    </citation>
    <scope>NUCLEOTIDE SEQUENCE</scope>
</reference>
<accession>A0A0D9WQS9</accession>
<reference evidence="1 2" key="1">
    <citation type="submission" date="2012-08" db="EMBL/GenBank/DDBJ databases">
        <title>Oryza genome evolution.</title>
        <authorList>
            <person name="Wing R.A."/>
        </authorList>
    </citation>
    <scope>NUCLEOTIDE SEQUENCE</scope>
</reference>
<dbReference type="EnsemblPlants" id="LPERR06G13880.1">
    <property type="protein sequence ID" value="LPERR06G13880.1"/>
    <property type="gene ID" value="LPERR06G13880"/>
</dbReference>